<evidence type="ECO:0000256" key="11">
    <source>
        <dbReference type="SAM" id="SignalP"/>
    </source>
</evidence>
<dbReference type="Pfam" id="PF07715">
    <property type="entry name" value="Plug"/>
    <property type="match status" value="1"/>
</dbReference>
<dbReference type="NCBIfam" id="TIGR04056">
    <property type="entry name" value="OMP_RagA_SusC"/>
    <property type="match status" value="1"/>
</dbReference>
<keyword evidence="6 8" id="KW-0472">Membrane</keyword>
<keyword evidence="11" id="KW-0732">Signal</keyword>
<evidence type="ECO:0000256" key="5">
    <source>
        <dbReference type="ARBA" id="ARBA00023077"/>
    </source>
</evidence>
<feature type="domain" description="TonB-dependent receptor-like beta-barrel" evidence="12">
    <location>
        <begin position="350"/>
        <end position="950"/>
    </location>
</feature>
<dbReference type="Pfam" id="PF13715">
    <property type="entry name" value="CarbopepD_reg_2"/>
    <property type="match status" value="1"/>
</dbReference>
<keyword evidence="2 8" id="KW-0813">Transport</keyword>
<dbReference type="InterPro" id="IPR023997">
    <property type="entry name" value="TonB-dep_OMP_SusC/RagA_CS"/>
</dbReference>
<dbReference type="InterPro" id="IPR023996">
    <property type="entry name" value="TonB-dep_OMP_SusC/RagA"/>
</dbReference>
<dbReference type="InterPro" id="IPR012910">
    <property type="entry name" value="Plug_dom"/>
</dbReference>
<evidence type="ECO:0000259" key="13">
    <source>
        <dbReference type="Pfam" id="PF07715"/>
    </source>
</evidence>
<evidence type="ECO:0000313" key="14">
    <source>
        <dbReference type="EMBL" id="NRT17389.1"/>
    </source>
</evidence>
<dbReference type="InterPro" id="IPR037066">
    <property type="entry name" value="Plug_dom_sf"/>
</dbReference>
<gene>
    <name evidence="14" type="ORF">HNP98_000192</name>
</gene>
<reference evidence="14 15" key="1">
    <citation type="submission" date="2020-05" db="EMBL/GenBank/DDBJ databases">
        <title>Genomic Encyclopedia of Type Strains, Phase IV (KMG-V): Genome sequencing to study the core and pangenomes of soil and plant-associated prokaryotes.</title>
        <authorList>
            <person name="Whitman W."/>
        </authorList>
    </citation>
    <scope>NUCLEOTIDE SEQUENCE [LARGE SCALE GENOMIC DNA]</scope>
    <source>
        <strain evidence="14 15">9A</strain>
    </source>
</reference>
<dbReference type="NCBIfam" id="TIGR04057">
    <property type="entry name" value="SusC_RagA_signa"/>
    <property type="match status" value="1"/>
</dbReference>
<evidence type="ECO:0000259" key="12">
    <source>
        <dbReference type="Pfam" id="PF00593"/>
    </source>
</evidence>
<organism evidence="14 15">
    <name type="scientific">Hymenobacter caeli</name>
    <dbReference type="NCBI Taxonomy" id="2735894"/>
    <lineage>
        <taxon>Bacteria</taxon>
        <taxon>Pseudomonadati</taxon>
        <taxon>Bacteroidota</taxon>
        <taxon>Cytophagia</taxon>
        <taxon>Cytophagales</taxon>
        <taxon>Hymenobacteraceae</taxon>
        <taxon>Hymenobacter</taxon>
    </lineage>
</organism>
<feature type="domain" description="TonB-dependent receptor plug" evidence="13">
    <location>
        <begin position="118"/>
        <end position="254"/>
    </location>
</feature>
<keyword evidence="15" id="KW-1185">Reference proteome</keyword>
<keyword evidence="7 8" id="KW-0998">Cell outer membrane</keyword>
<dbReference type="InterPro" id="IPR000531">
    <property type="entry name" value="Beta-barrel_TonB"/>
</dbReference>
<evidence type="ECO:0000256" key="2">
    <source>
        <dbReference type="ARBA" id="ARBA00022448"/>
    </source>
</evidence>
<dbReference type="InterPro" id="IPR036942">
    <property type="entry name" value="Beta-barrel_TonB_sf"/>
</dbReference>
<evidence type="ECO:0000256" key="6">
    <source>
        <dbReference type="ARBA" id="ARBA00023136"/>
    </source>
</evidence>
<dbReference type="PROSITE" id="PS52016">
    <property type="entry name" value="TONB_DEPENDENT_REC_3"/>
    <property type="match status" value="1"/>
</dbReference>
<name>A0ABX2FLR6_9BACT</name>
<comment type="subcellular location">
    <subcellularLocation>
        <location evidence="1 8">Cell outer membrane</location>
        <topology evidence="1 8">Multi-pass membrane protein</topology>
    </subcellularLocation>
</comment>
<dbReference type="SUPFAM" id="SSF56935">
    <property type="entry name" value="Porins"/>
    <property type="match status" value="1"/>
</dbReference>
<dbReference type="EMBL" id="JABSNP010000001">
    <property type="protein sequence ID" value="NRT17389.1"/>
    <property type="molecule type" value="Genomic_DNA"/>
</dbReference>
<evidence type="ECO:0000256" key="3">
    <source>
        <dbReference type="ARBA" id="ARBA00022452"/>
    </source>
</evidence>
<comment type="caution">
    <text evidence="14">The sequence shown here is derived from an EMBL/GenBank/DDBJ whole genome shotgun (WGS) entry which is preliminary data.</text>
</comment>
<evidence type="ECO:0000256" key="8">
    <source>
        <dbReference type="PROSITE-ProRule" id="PRU01360"/>
    </source>
</evidence>
<accession>A0ABX2FLR6</accession>
<proteinExistence type="inferred from homology"/>
<comment type="similarity">
    <text evidence="8 9">Belongs to the TonB-dependent receptor family.</text>
</comment>
<feature type="signal peptide" evidence="11">
    <location>
        <begin position="1"/>
        <end position="21"/>
    </location>
</feature>
<feature type="region of interest" description="Disordered" evidence="10">
    <location>
        <begin position="203"/>
        <end position="224"/>
    </location>
</feature>
<keyword evidence="5 9" id="KW-0798">TonB box</keyword>
<feature type="compositionally biased region" description="Polar residues" evidence="10">
    <location>
        <begin position="211"/>
        <end position="224"/>
    </location>
</feature>
<dbReference type="Gene3D" id="2.40.170.20">
    <property type="entry name" value="TonB-dependent receptor, beta-barrel domain"/>
    <property type="match status" value="1"/>
</dbReference>
<dbReference type="Pfam" id="PF00593">
    <property type="entry name" value="TonB_dep_Rec_b-barrel"/>
    <property type="match status" value="1"/>
</dbReference>
<dbReference type="SUPFAM" id="SSF49464">
    <property type="entry name" value="Carboxypeptidase regulatory domain-like"/>
    <property type="match status" value="1"/>
</dbReference>
<feature type="chain" id="PRO_5047229954" evidence="11">
    <location>
        <begin position="22"/>
        <end position="994"/>
    </location>
</feature>
<sequence length="994" mass="106073">MKQFSILVFLMLTCLMQQAFAQDKTLSGRVTDKASGQGIPGVTVLAKGTRAGTATNANGDFSFSAPAGTTTLSFSFVGYKTIESDVTATNSVTVALDVAPRDLDEVVVNGLASTVKRSNLANSVASVSATELYGSTRPVTVDAALNGKVVGANISSNSGAPGGGVSVQLRGISTITGNVQPLYIIDGVYAVSQEVGNGAGAAAFSGASSGTGRTSQDGGTNRISDLNPADIESIEILKGPSAAAIYGQRANAGVIIIKTKRGVAGQTRVNVSQDIGWQRIQRYIGHSDFDAAKVTAVFGASSLPLFNAAGGKTYDYEREVFGNTGNLRNTNLSVSGGNDRTKFYVSGSNSKENGIVNNTDYQRSSIRANVDQKIGSRIDLSLNSGYANSSNRRGFFGNDNNGVSVGYNLLSIPSFVDLHKDPVTGIYPDSPYTGDNPLAIVERSINQETTNRVTSASTAVVRILEKENSSLRATGQGGIDFANSNALLALPADLQSQVSSANPGVARVSNSNFFNYNLQAFLIYDWKVGPLALTSQVGAVRLGLNAKLQYSQGQNLAPGPLQPDRGTIVTQQTSIQDETDVGYIAQQEINFNDLVVATGGIRFDKSSRNGDVKKLYAFPRGSVAINFAKLNGFSLDKVNLIKLRAAYGETGSPAYFGGTFSPLGGISTGGNVGFLPSTLVGNPAIGPERATELEGGIDLGFFNNRVTLEATVYNKKVIDIVQVYPLAPGTGVSSIRAYPVGDLRNRGLELTLGLVPVQLPNFRWTSTTNFWLNRSEVTRLIVPTINLSPGFGAGYGTTFFALGESPSRWYGSPVSTTTNPNTPSGYTRYGEAQPTFQMSYLNNFTIFKNFELSFLLHWKENSYTSNLTVTNQDGFGTSADYSQPYTQADGTVVPLGQARQSFNAGYYIQNSGYVRLREVSLYYSIPASIRTSAFHDYVKNIRVGVSGNNLLTWTKYKGYDPEVSNFGSTNTQAQVDVVSYPSTKRVFFHVNLDF</sequence>
<dbReference type="Proteomes" id="UP000779507">
    <property type="component" value="Unassembled WGS sequence"/>
</dbReference>
<dbReference type="InterPro" id="IPR008969">
    <property type="entry name" value="CarboxyPept-like_regulatory"/>
</dbReference>
<evidence type="ECO:0000256" key="10">
    <source>
        <dbReference type="SAM" id="MobiDB-lite"/>
    </source>
</evidence>
<evidence type="ECO:0000256" key="9">
    <source>
        <dbReference type="RuleBase" id="RU003357"/>
    </source>
</evidence>
<evidence type="ECO:0000256" key="1">
    <source>
        <dbReference type="ARBA" id="ARBA00004571"/>
    </source>
</evidence>
<evidence type="ECO:0000256" key="4">
    <source>
        <dbReference type="ARBA" id="ARBA00022692"/>
    </source>
</evidence>
<dbReference type="RefSeq" id="WP_173808171.1">
    <property type="nucleotide sequence ID" value="NZ_JABSNP010000001.1"/>
</dbReference>
<evidence type="ECO:0000313" key="15">
    <source>
        <dbReference type="Proteomes" id="UP000779507"/>
    </source>
</evidence>
<protein>
    <submittedName>
        <fullName evidence="14">TonB-linked SusC/RagA family outer membrane protein</fullName>
    </submittedName>
</protein>
<evidence type="ECO:0000256" key="7">
    <source>
        <dbReference type="ARBA" id="ARBA00023237"/>
    </source>
</evidence>
<dbReference type="Gene3D" id="2.170.130.10">
    <property type="entry name" value="TonB-dependent receptor, plug domain"/>
    <property type="match status" value="1"/>
</dbReference>
<dbReference type="InterPro" id="IPR039426">
    <property type="entry name" value="TonB-dep_rcpt-like"/>
</dbReference>
<keyword evidence="3 8" id="KW-1134">Transmembrane beta strand</keyword>
<dbReference type="Gene3D" id="2.60.40.1120">
    <property type="entry name" value="Carboxypeptidase-like, regulatory domain"/>
    <property type="match status" value="1"/>
</dbReference>
<keyword evidence="4 8" id="KW-0812">Transmembrane</keyword>